<reference evidence="1 2" key="1">
    <citation type="submission" date="2020-10" db="EMBL/GenBank/DDBJ databases">
        <title>Plant Genome Project.</title>
        <authorList>
            <person name="Zhang R.-G."/>
        </authorList>
    </citation>
    <scope>NUCLEOTIDE SEQUENCE [LARGE SCALE GENOMIC DNA]</scope>
    <source>
        <strain evidence="1">FAFU-HL-1</strain>
        <tissue evidence="1">Leaf</tissue>
    </source>
</reference>
<sequence length="552" mass="61496">MVSETRGTKKFSVPLFFTYPVVQPDNLVIVLTHLLDPAHNHILNDYVQKIVFNRTKPVEFPLKRSRRAVGSSPFAEVLCQLMCEFPGRQAVVPFNGTRNFCACRTVKLVNTFVDILRCQFLEQSAVVFLQINSVSSADQHLRIKIKWNKFSLPSFFSYPVLQPDNLVIVLTHLLDPTHNHILCPTPLFFNYPVVQPDNLVIVLTNLPDPVHNHLLFVVNRCSSIRWSLALFPPVVLTCDIKSGRPWYHLTGPELWAHAGQCQFLEQSALLAIIQSTPVSIADQQFRISMKWNIRSQTSHELKDDGSTMCSETAAILGQAELMMEYCVVMCWDQSVKYLELSSLVFEGLPFDSWTFPCSSSSFERSRSPPFLPPSRNIFISLLVVFLTTTSRSFSSSLIPFHLLDTLPAGTSEVPFLPNFFSEICAIFRWSLATSSVVLACDIRAIRPWYHLMVSETSAHAGQQMSQVLKDDSHFSSMSSSRPPCSSASLPESAALGLFGIPSCLAAMLSELRPTIFSAQRLAGSVSVLGVGLLLPPLASAARDLPVSSPELM</sequence>
<dbReference type="AlphaFoldDB" id="A0A835N4U6"/>
<proteinExistence type="predicted"/>
<name>A0A835N4U6_9ROSI</name>
<protein>
    <submittedName>
        <fullName evidence="1">Uncharacterized protein</fullName>
    </submittedName>
</protein>
<comment type="caution">
    <text evidence="1">The sequence shown here is derived from an EMBL/GenBank/DDBJ whole genome shotgun (WGS) entry which is preliminary data.</text>
</comment>
<accession>A0A835N4U6</accession>
<gene>
    <name evidence="1" type="ORF">SADUNF_Sadunf03G0144700</name>
</gene>
<evidence type="ECO:0000313" key="1">
    <source>
        <dbReference type="EMBL" id="KAF9686302.1"/>
    </source>
</evidence>
<dbReference type="EMBL" id="JADGMS010000003">
    <property type="protein sequence ID" value="KAF9686302.1"/>
    <property type="molecule type" value="Genomic_DNA"/>
</dbReference>
<organism evidence="1 2">
    <name type="scientific">Salix dunnii</name>
    <dbReference type="NCBI Taxonomy" id="1413687"/>
    <lineage>
        <taxon>Eukaryota</taxon>
        <taxon>Viridiplantae</taxon>
        <taxon>Streptophyta</taxon>
        <taxon>Embryophyta</taxon>
        <taxon>Tracheophyta</taxon>
        <taxon>Spermatophyta</taxon>
        <taxon>Magnoliopsida</taxon>
        <taxon>eudicotyledons</taxon>
        <taxon>Gunneridae</taxon>
        <taxon>Pentapetalae</taxon>
        <taxon>rosids</taxon>
        <taxon>fabids</taxon>
        <taxon>Malpighiales</taxon>
        <taxon>Salicaceae</taxon>
        <taxon>Saliceae</taxon>
        <taxon>Salix</taxon>
    </lineage>
</organism>
<evidence type="ECO:0000313" key="2">
    <source>
        <dbReference type="Proteomes" id="UP000657918"/>
    </source>
</evidence>
<keyword evidence="2" id="KW-1185">Reference proteome</keyword>
<dbReference type="Proteomes" id="UP000657918">
    <property type="component" value="Unassembled WGS sequence"/>
</dbReference>